<dbReference type="AlphaFoldDB" id="A0A1I8BBJ6"/>
<keyword evidence="1" id="KW-0732">Signal</keyword>
<feature type="domain" description="Domain of unknown function DB" evidence="2">
    <location>
        <begin position="46"/>
        <end position="135"/>
    </location>
</feature>
<proteinExistence type="predicted"/>
<reference evidence="4" key="1">
    <citation type="submission" date="2016-11" db="UniProtKB">
        <authorList>
            <consortium name="WormBaseParasite"/>
        </authorList>
    </citation>
    <scope>IDENTIFICATION</scope>
</reference>
<evidence type="ECO:0000259" key="2">
    <source>
        <dbReference type="Pfam" id="PF01682"/>
    </source>
</evidence>
<evidence type="ECO:0000313" key="4">
    <source>
        <dbReference type="WBParaSite" id="MhA1_Contig185.frz3.gene35"/>
    </source>
</evidence>
<keyword evidence="3" id="KW-1185">Reference proteome</keyword>
<feature type="chain" id="PRO_5009315637" evidence="1">
    <location>
        <begin position="24"/>
        <end position="145"/>
    </location>
</feature>
<evidence type="ECO:0000256" key="1">
    <source>
        <dbReference type="SAM" id="SignalP"/>
    </source>
</evidence>
<dbReference type="InterPro" id="IPR002602">
    <property type="entry name" value="DB"/>
</dbReference>
<dbReference type="Proteomes" id="UP000095281">
    <property type="component" value="Unplaced"/>
</dbReference>
<protein>
    <submittedName>
        <fullName evidence="4">DB domain-containing protein</fullName>
    </submittedName>
</protein>
<feature type="signal peptide" evidence="1">
    <location>
        <begin position="1"/>
        <end position="23"/>
    </location>
</feature>
<organism evidence="3 4">
    <name type="scientific">Meloidogyne hapla</name>
    <name type="common">Root-knot nematode worm</name>
    <dbReference type="NCBI Taxonomy" id="6305"/>
    <lineage>
        <taxon>Eukaryota</taxon>
        <taxon>Metazoa</taxon>
        <taxon>Ecdysozoa</taxon>
        <taxon>Nematoda</taxon>
        <taxon>Chromadorea</taxon>
        <taxon>Rhabditida</taxon>
        <taxon>Tylenchina</taxon>
        <taxon>Tylenchomorpha</taxon>
        <taxon>Tylenchoidea</taxon>
        <taxon>Meloidogynidae</taxon>
        <taxon>Meloidogyninae</taxon>
        <taxon>Meloidogyne</taxon>
    </lineage>
</organism>
<dbReference type="WBParaSite" id="MhA1_Contig185.frz3.gene35">
    <property type="protein sequence ID" value="MhA1_Contig185.frz3.gene35"/>
    <property type="gene ID" value="MhA1_Contig185.frz3.gene35"/>
</dbReference>
<sequence>MNYYWYSCIIFIVITSALTVVLAGDLSSSSESIEFKDRVSDKFKECCEEKNVSCVEVCSYPPPDFTLVEQWCLTSCNSDFISCYTGGNNNTKCCAEHGVVGIYGICQDFCDGTTYHGWDPRYLVCGPVKRIISKCNRDSIKNRTF</sequence>
<accession>A0A1I8BBJ6</accession>
<evidence type="ECO:0000313" key="3">
    <source>
        <dbReference type="Proteomes" id="UP000095281"/>
    </source>
</evidence>
<name>A0A1I8BBJ6_MELHA</name>
<dbReference type="Pfam" id="PF01682">
    <property type="entry name" value="DB"/>
    <property type="match status" value="1"/>
</dbReference>